<evidence type="ECO:0000256" key="1">
    <source>
        <dbReference type="SAM" id="Phobius"/>
    </source>
</evidence>
<comment type="caution">
    <text evidence="2">The sequence shown here is derived from an EMBL/GenBank/DDBJ whole genome shotgun (WGS) entry which is preliminary data.</text>
</comment>
<name>A0A7Y6RC14_9GAMM</name>
<evidence type="ECO:0000313" key="2">
    <source>
        <dbReference type="EMBL" id="NVF14222.1"/>
    </source>
</evidence>
<protein>
    <submittedName>
        <fullName evidence="2">Uncharacterized protein</fullName>
    </submittedName>
</protein>
<organism evidence="2 3">
    <name type="scientific">Vreelandella maris</name>
    <dbReference type="NCBI Taxonomy" id="2729617"/>
    <lineage>
        <taxon>Bacteria</taxon>
        <taxon>Pseudomonadati</taxon>
        <taxon>Pseudomonadota</taxon>
        <taxon>Gammaproteobacteria</taxon>
        <taxon>Oceanospirillales</taxon>
        <taxon>Halomonadaceae</taxon>
        <taxon>Vreelandella</taxon>
    </lineage>
</organism>
<dbReference type="RefSeq" id="WP_176303222.1">
    <property type="nucleotide sequence ID" value="NZ_JABWCV010000008.1"/>
</dbReference>
<keyword evidence="3" id="KW-1185">Reference proteome</keyword>
<dbReference type="EMBL" id="JABWCV010000008">
    <property type="protein sequence ID" value="NVF14222.1"/>
    <property type="molecule type" value="Genomic_DNA"/>
</dbReference>
<gene>
    <name evidence="2" type="ORF">HUO07_08545</name>
</gene>
<keyword evidence="1" id="KW-0472">Membrane</keyword>
<proteinExistence type="predicted"/>
<dbReference type="Proteomes" id="UP000589984">
    <property type="component" value="Unassembled WGS sequence"/>
</dbReference>
<feature type="transmembrane region" description="Helical" evidence="1">
    <location>
        <begin position="171"/>
        <end position="191"/>
    </location>
</feature>
<keyword evidence="1" id="KW-1133">Transmembrane helix</keyword>
<evidence type="ECO:0000313" key="3">
    <source>
        <dbReference type="Proteomes" id="UP000589984"/>
    </source>
</evidence>
<reference evidence="2 3" key="1">
    <citation type="submission" date="2020-06" db="EMBL/GenBank/DDBJ databases">
        <title>Halomonas sp. QX-1 draft genome sequence.</title>
        <authorList>
            <person name="Qiu X."/>
        </authorList>
    </citation>
    <scope>NUCLEOTIDE SEQUENCE [LARGE SCALE GENOMIC DNA]</scope>
    <source>
        <strain evidence="2 3">QX-1</strain>
    </source>
</reference>
<feature type="transmembrane region" description="Helical" evidence="1">
    <location>
        <begin position="135"/>
        <end position="159"/>
    </location>
</feature>
<sequence length="215" mass="24207">MLTALIFLMILVGVTISWYQIYQMHFNINTYDSVKLTGKKNRQFEKLSVNEKRAVENQDTSLLDEAAVDIFGNDFNVAALRIAFSKEGQETYGVPLLRRKRGLVLNASSEKGTGRVSARHAPGFKTGLPSINLRSFLMVAVIANGGLIQLLAAMSIYTIHYEVSVSVLKWINQPVMIMSMIFFIVLLNYLISKVDAYLHDLYQVGKLNRLAPLFK</sequence>
<dbReference type="AlphaFoldDB" id="A0A7Y6RC14"/>
<accession>A0A7Y6RC14</accession>
<keyword evidence="1" id="KW-0812">Transmembrane</keyword>
<feature type="transmembrane region" description="Helical" evidence="1">
    <location>
        <begin position="6"/>
        <end position="22"/>
    </location>
</feature>